<dbReference type="Proteomes" id="UP000576209">
    <property type="component" value="Unassembled WGS sequence"/>
</dbReference>
<sequence length="372" mass="43494">MINRTITPTIEDKIGSGKAIMIIGPRQVGKTTIILDQLKGKDFTFFDGDDPSIRTELDTPNTEKIRRLIGGKKIVFIDEAQRINGIGLTLKIITDQFKDVQLWISGSSLFNELNEPLTGRKWEYELYPISWEEYENHVGYLKAQQSLESRLIYGMYPDVINNENGREKEVLRNLVNSYLYRDILSHGEIRKPEVLEKLVQGLALQVGSEVNYNELSQLVSISKDTVQRYIEILEKGYVIFRLRSFNRNVRNEIKRGRKIYFYDNGIRNAIIGEFGSLDNRQDVGMLWENFLVSERIKQNSYKLTFAKSHFWRTAQQQEIDYVEQNGLKLKAFEFKWNPKAKARFSKTFLNTYEAEGKLINRDNFREFVILEE</sequence>
<feature type="domain" description="DUF4143" evidence="2">
    <location>
        <begin position="181"/>
        <end position="337"/>
    </location>
</feature>
<evidence type="ECO:0008006" key="5">
    <source>
        <dbReference type="Google" id="ProtNLM"/>
    </source>
</evidence>
<feature type="domain" description="AAA" evidence="1">
    <location>
        <begin position="18"/>
        <end position="134"/>
    </location>
</feature>
<dbReference type="InterPro" id="IPR027417">
    <property type="entry name" value="P-loop_NTPase"/>
</dbReference>
<dbReference type="EMBL" id="JACIFF010000008">
    <property type="protein sequence ID" value="MBB4080413.1"/>
    <property type="molecule type" value="Genomic_DNA"/>
</dbReference>
<dbReference type="SUPFAM" id="SSF52540">
    <property type="entry name" value="P-loop containing nucleoside triphosphate hydrolases"/>
    <property type="match status" value="1"/>
</dbReference>
<dbReference type="InterPro" id="IPR025420">
    <property type="entry name" value="DUF4143"/>
</dbReference>
<dbReference type="PANTHER" id="PTHR43566:SF1">
    <property type="entry name" value="AAA+ ATPASE DOMAIN-CONTAINING PROTEIN"/>
    <property type="match status" value="1"/>
</dbReference>
<evidence type="ECO:0000313" key="3">
    <source>
        <dbReference type="EMBL" id="MBB4080413.1"/>
    </source>
</evidence>
<dbReference type="AlphaFoldDB" id="A0A840E8Z8"/>
<proteinExistence type="predicted"/>
<dbReference type="InterPro" id="IPR041682">
    <property type="entry name" value="AAA_14"/>
</dbReference>
<dbReference type="RefSeq" id="WP_183496652.1">
    <property type="nucleotide sequence ID" value="NZ_JACIFF010000008.1"/>
</dbReference>
<dbReference type="Pfam" id="PF13635">
    <property type="entry name" value="DUF4143"/>
    <property type="match status" value="1"/>
</dbReference>
<organism evidence="3 4">
    <name type="scientific">Neolewinella aquimaris</name>
    <dbReference type="NCBI Taxonomy" id="1835722"/>
    <lineage>
        <taxon>Bacteria</taxon>
        <taxon>Pseudomonadati</taxon>
        <taxon>Bacteroidota</taxon>
        <taxon>Saprospiria</taxon>
        <taxon>Saprospirales</taxon>
        <taxon>Lewinellaceae</taxon>
        <taxon>Neolewinella</taxon>
    </lineage>
</organism>
<evidence type="ECO:0000259" key="2">
    <source>
        <dbReference type="Pfam" id="PF13635"/>
    </source>
</evidence>
<accession>A0A840E8Z8</accession>
<name>A0A840E8Z8_9BACT</name>
<protein>
    <recommendedName>
        <fullName evidence="5">AAA+ ATPase domain-containing protein</fullName>
    </recommendedName>
</protein>
<dbReference type="PANTHER" id="PTHR43566">
    <property type="entry name" value="CONSERVED PROTEIN"/>
    <property type="match status" value="1"/>
</dbReference>
<comment type="caution">
    <text evidence="3">The sequence shown here is derived from an EMBL/GenBank/DDBJ whole genome shotgun (WGS) entry which is preliminary data.</text>
</comment>
<evidence type="ECO:0000313" key="4">
    <source>
        <dbReference type="Proteomes" id="UP000576209"/>
    </source>
</evidence>
<evidence type="ECO:0000259" key="1">
    <source>
        <dbReference type="Pfam" id="PF13173"/>
    </source>
</evidence>
<keyword evidence="4" id="KW-1185">Reference proteome</keyword>
<gene>
    <name evidence="3" type="ORF">GGR28_003047</name>
</gene>
<reference evidence="3 4" key="1">
    <citation type="submission" date="2020-08" db="EMBL/GenBank/DDBJ databases">
        <title>Genomic Encyclopedia of Type Strains, Phase IV (KMG-IV): sequencing the most valuable type-strain genomes for metagenomic binning, comparative biology and taxonomic classification.</title>
        <authorList>
            <person name="Goeker M."/>
        </authorList>
    </citation>
    <scope>NUCLEOTIDE SEQUENCE [LARGE SCALE GENOMIC DNA]</scope>
    <source>
        <strain evidence="3 4">DSM 105137</strain>
    </source>
</reference>
<dbReference type="Pfam" id="PF13173">
    <property type="entry name" value="AAA_14"/>
    <property type="match status" value="1"/>
</dbReference>